<dbReference type="Pfam" id="PF10387">
    <property type="entry name" value="DUF2442"/>
    <property type="match status" value="1"/>
</dbReference>
<name>A0A2W4W461_9CYAN</name>
<accession>A0A2W4W461</accession>
<organism evidence="1 2">
    <name type="scientific">Shackletoniella antarctica</name>
    <dbReference type="NCBI Taxonomy" id="268115"/>
    <lineage>
        <taxon>Bacteria</taxon>
        <taxon>Bacillati</taxon>
        <taxon>Cyanobacteriota</taxon>
        <taxon>Cyanophyceae</taxon>
        <taxon>Oculatellales</taxon>
        <taxon>Oculatellaceae</taxon>
        <taxon>Shackletoniella</taxon>
    </lineage>
</organism>
<evidence type="ECO:0000313" key="2">
    <source>
        <dbReference type="Proteomes" id="UP000249081"/>
    </source>
</evidence>
<comment type="caution">
    <text evidence="1">The sequence shown here is derived from an EMBL/GenBank/DDBJ whole genome shotgun (WGS) entry which is preliminary data.</text>
</comment>
<reference evidence="2" key="1">
    <citation type="submission" date="2018-04" db="EMBL/GenBank/DDBJ databases">
        <authorList>
            <person name="Cornet L."/>
        </authorList>
    </citation>
    <scope>NUCLEOTIDE SEQUENCE [LARGE SCALE GENOMIC DNA]</scope>
</reference>
<dbReference type="InterPro" id="IPR036782">
    <property type="entry name" value="NE0471-like_N"/>
</dbReference>
<dbReference type="AlphaFoldDB" id="A0A2W4W461"/>
<proteinExistence type="predicted"/>
<dbReference type="Proteomes" id="UP000249081">
    <property type="component" value="Unassembled WGS sequence"/>
</dbReference>
<sequence>MKYPKIYKAEAISDRILRVIFTNQDVREYDVTPLLDNPMFAPLRQPGFFRSFNLEPGGFGIVWNDDVDLSEYELWKNGTIAKPGVGLSDGI</sequence>
<reference evidence="1 2" key="2">
    <citation type="submission" date="2018-06" db="EMBL/GenBank/DDBJ databases">
        <title>Metagenomic assembly of (sub)arctic Cyanobacteria and their associated microbiome from non-axenic cultures.</title>
        <authorList>
            <person name="Baurain D."/>
        </authorList>
    </citation>
    <scope>NUCLEOTIDE SEQUENCE [LARGE SCALE GENOMIC DNA]</scope>
    <source>
        <strain evidence="1">ULC041bin1</strain>
    </source>
</reference>
<evidence type="ECO:0000313" key="1">
    <source>
        <dbReference type="EMBL" id="PZO39120.1"/>
    </source>
</evidence>
<gene>
    <name evidence="1" type="ORF">DCF17_13720</name>
</gene>
<dbReference type="Gene3D" id="3.30.2020.10">
    <property type="entry name" value="NE0471-like N-terminal domain"/>
    <property type="match status" value="1"/>
</dbReference>
<dbReference type="InterPro" id="IPR018841">
    <property type="entry name" value="DUF2442"/>
</dbReference>
<dbReference type="SUPFAM" id="SSF143880">
    <property type="entry name" value="NE0471 N-terminal domain-like"/>
    <property type="match status" value="1"/>
</dbReference>
<protein>
    <submittedName>
        <fullName evidence="1">DUF2442 domain-containing protein</fullName>
    </submittedName>
</protein>
<dbReference type="EMBL" id="QBMN01000093">
    <property type="protein sequence ID" value="PZO39120.1"/>
    <property type="molecule type" value="Genomic_DNA"/>
</dbReference>